<dbReference type="Pfam" id="PF16575">
    <property type="entry name" value="CLP1_P"/>
    <property type="match status" value="1"/>
</dbReference>
<evidence type="ECO:0000313" key="4">
    <source>
        <dbReference type="EMBL" id="KPI84094.1"/>
    </source>
</evidence>
<dbReference type="OMA" id="GENQWER"/>
<protein>
    <submittedName>
        <fullName evidence="4">Pre-mRNA cleavage complex II Clp1-like protein</fullName>
    </submittedName>
</protein>
<keyword evidence="2" id="KW-0067">ATP-binding</keyword>
<dbReference type="GO" id="GO:0051731">
    <property type="term" value="F:polynucleotide 5'-hydroxyl-kinase activity"/>
    <property type="evidence" value="ECO:0007669"/>
    <property type="project" value="InterPro"/>
</dbReference>
<dbReference type="Gene3D" id="3.40.50.300">
    <property type="entry name" value="P-loop containing nucleotide triphosphate hydrolases"/>
    <property type="match status" value="1"/>
</dbReference>
<dbReference type="AlphaFoldDB" id="A0A0N1HT73"/>
<evidence type="ECO:0000256" key="1">
    <source>
        <dbReference type="ARBA" id="ARBA00022741"/>
    </source>
</evidence>
<organism evidence="4 5">
    <name type="scientific">Leptomonas seymouri</name>
    <dbReference type="NCBI Taxonomy" id="5684"/>
    <lineage>
        <taxon>Eukaryota</taxon>
        <taxon>Discoba</taxon>
        <taxon>Euglenozoa</taxon>
        <taxon>Kinetoplastea</taxon>
        <taxon>Metakinetoplastina</taxon>
        <taxon>Trypanosomatida</taxon>
        <taxon>Trypanosomatidae</taxon>
        <taxon>Leishmaniinae</taxon>
        <taxon>Leptomonas</taxon>
    </lineage>
</organism>
<dbReference type="GO" id="GO:0006388">
    <property type="term" value="P:tRNA splicing, via endonucleolytic cleavage and ligation"/>
    <property type="evidence" value="ECO:0007669"/>
    <property type="project" value="TreeGrafter"/>
</dbReference>
<name>A0A0N1HT73_LEPSE</name>
<dbReference type="OrthoDB" id="258143at2759"/>
<reference evidence="4 5" key="1">
    <citation type="journal article" date="2015" name="PLoS Pathog.">
        <title>Leptomonas seymouri: Adaptations to the Dixenous Life Cycle Analyzed by Genome Sequencing, Transcriptome Profiling and Co-infection with Leishmania donovani.</title>
        <authorList>
            <person name="Kraeva N."/>
            <person name="Butenko A."/>
            <person name="Hlavacova J."/>
            <person name="Kostygov A."/>
            <person name="Myskova J."/>
            <person name="Grybchuk D."/>
            <person name="Lestinova T."/>
            <person name="Votypka J."/>
            <person name="Volf P."/>
            <person name="Opperdoes F."/>
            <person name="Flegontov P."/>
            <person name="Lukes J."/>
            <person name="Yurchenko V."/>
        </authorList>
    </citation>
    <scope>NUCLEOTIDE SEQUENCE [LARGE SCALE GENOMIC DNA]</scope>
    <source>
        <strain evidence="4 5">ATCC 30220</strain>
    </source>
</reference>
<sequence>MEKTLARRVIHLTRESVTIQWPPGQTGGAVVLLSGRAELHRSAVIRNLRYSFPAESCIVIEAFDEAVLQLEGAATVTQVPLNGTLDEIHALLDTARADAAMLIQERETTTLSSSDELKDSWQGPRVLVVGENMWERETVARSLLNLAVRRGSPYGIGFVDVDVAMPLVGCPGTVSAVFVEEAVAPPEDFDVMMPLTFFHGTPSVTSVTRKRYLDLCACLAQAATSLGFSNAKFEAGGLLIRTMSPGTEIEHDLLSDLMSIFAVTHVVVTGANYDLERFLLNSVLGRSVTFLRTPKMAGVVPPSSDGAAQRRHLQLEHYLFGTPRAPRLPVRGVARLADLELLHTETYQHLDWSEVLDLSLASVVWADTTASAVEANVAGFVVLLEVGKEFVSFLAPSGGELPKPFLLVSPTLQLPRELVMPLYATESS</sequence>
<dbReference type="GO" id="GO:0005524">
    <property type="term" value="F:ATP binding"/>
    <property type="evidence" value="ECO:0007669"/>
    <property type="project" value="UniProtKB-KW"/>
</dbReference>
<keyword evidence="1" id="KW-0547">Nucleotide-binding</keyword>
<dbReference type="InterPro" id="IPR027417">
    <property type="entry name" value="P-loop_NTPase"/>
</dbReference>
<dbReference type="PANTHER" id="PTHR12755:SF6">
    <property type="entry name" value="POLYRIBONUCLEOTIDE 5'-HYDROXYL-KINASE CLP1"/>
    <property type="match status" value="1"/>
</dbReference>
<keyword evidence="5" id="KW-1185">Reference proteome</keyword>
<proteinExistence type="predicted"/>
<comment type="caution">
    <text evidence="4">The sequence shown here is derived from an EMBL/GenBank/DDBJ whole genome shotgun (WGS) entry which is preliminary data.</text>
</comment>
<dbReference type="Proteomes" id="UP000038009">
    <property type="component" value="Unassembled WGS sequence"/>
</dbReference>
<accession>A0A0N1HT73</accession>
<evidence type="ECO:0000259" key="3">
    <source>
        <dbReference type="Pfam" id="PF16575"/>
    </source>
</evidence>
<dbReference type="EMBL" id="LJSK01000290">
    <property type="protein sequence ID" value="KPI84094.1"/>
    <property type="molecule type" value="Genomic_DNA"/>
</dbReference>
<feature type="domain" description="Clp1 P-loop" evidence="3">
    <location>
        <begin position="130"/>
        <end position="319"/>
    </location>
</feature>
<dbReference type="VEuPathDB" id="TriTrypDB:Lsey_0290_0030"/>
<dbReference type="PANTHER" id="PTHR12755">
    <property type="entry name" value="CLEAVAGE/POLYADENYLATION FACTOR IA SUBUNIT CLP1P"/>
    <property type="match status" value="1"/>
</dbReference>
<dbReference type="InterPro" id="IPR045116">
    <property type="entry name" value="Clp1/Grc3"/>
</dbReference>
<evidence type="ECO:0000313" key="5">
    <source>
        <dbReference type="Proteomes" id="UP000038009"/>
    </source>
</evidence>
<evidence type="ECO:0000256" key="2">
    <source>
        <dbReference type="ARBA" id="ARBA00022840"/>
    </source>
</evidence>
<dbReference type="GO" id="GO:0005634">
    <property type="term" value="C:nucleus"/>
    <property type="evidence" value="ECO:0007669"/>
    <property type="project" value="TreeGrafter"/>
</dbReference>
<dbReference type="InterPro" id="IPR032319">
    <property type="entry name" value="CLP1_P"/>
</dbReference>
<gene>
    <name evidence="4" type="ORF">ABL78_6850</name>
</gene>